<sequence length="65" mass="7949">MTKDEALEKMKQGFKVRQEYFTSEEFLYMKNGVIMSEDGYTFNDWFFKITPATRWKLDGWSVYRE</sequence>
<gene>
    <name evidence="1" type="ORF">P162_0012</name>
    <name evidence="2" type="ORF">P162_0165</name>
</gene>
<evidence type="ECO:0000313" key="2">
    <source>
        <dbReference type="EMBL" id="AVG19527.1"/>
    </source>
</evidence>
<evidence type="ECO:0000313" key="1">
    <source>
        <dbReference type="EMBL" id="ASU02991.1"/>
    </source>
</evidence>
<accession>A0A2K8HF95</accession>
<dbReference type="Proteomes" id="UP000241179">
    <property type="component" value="Genome"/>
</dbReference>
<dbReference type="EMBL" id="MF431740">
    <property type="protein sequence ID" value="ASU02991.1"/>
    <property type="molecule type" value="Genomic_DNA"/>
</dbReference>
<reference evidence="1" key="2">
    <citation type="journal article" date="2018" name="Front. Microbiol.">
        <title>Identification and characterization of T5-like bacteriophages representing two novel subgroups from food products.</title>
        <authorList>
            <person name="Svab D."/>
            <person name="Falgenhauer L."/>
            <person name="Rohde M."/>
            <person name="Szabo J."/>
            <person name="Chakraborty T."/>
            <person name="Toth I."/>
        </authorList>
    </citation>
    <scope>NUCLEOTIDE SEQUENCE</scope>
</reference>
<dbReference type="EMBL" id="MF431740">
    <property type="protein sequence ID" value="AVG19527.1"/>
    <property type="molecule type" value="Genomic_DNA"/>
</dbReference>
<name>A0A2K8HF95_9CAUD</name>
<reference evidence="3" key="1">
    <citation type="journal article" date="2018" name="Front. Microbiol.">
        <title>Identification and Characterization of T5-Like Bacteriophages Representing Two Novel Subgroups from Food Products.</title>
        <authorList>
            <person name="Svab D."/>
            <person name="Falgenhauer L."/>
            <person name="Rohde M."/>
            <person name="Szabo J."/>
            <person name="Chakraborty T."/>
            <person name="Toth I."/>
        </authorList>
    </citation>
    <scope>NUCLEOTIDE SEQUENCE [LARGE SCALE GENOMIC DNA]</scope>
</reference>
<organism evidence="1 3">
    <name type="scientific">Bacteriophage T5-like cott162</name>
    <dbReference type="NCBI Taxonomy" id="2024328"/>
    <lineage>
        <taxon>Viruses</taxon>
        <taxon>Duplodnaviria</taxon>
        <taxon>Heunggongvirae</taxon>
        <taxon>Uroviricota</taxon>
        <taxon>Caudoviricetes</taxon>
        <taxon>Demerecviridae</taxon>
        <taxon>Markadamsvirinae</taxon>
        <taxon>Epseptimavirus</taxon>
        <taxon>Epseptimavirus saus132</taxon>
    </lineage>
</organism>
<evidence type="ECO:0000313" key="3">
    <source>
        <dbReference type="Proteomes" id="UP000241179"/>
    </source>
</evidence>
<protein>
    <submittedName>
        <fullName evidence="1">Uncharacterized protein</fullName>
    </submittedName>
</protein>
<proteinExistence type="predicted"/>